<evidence type="ECO:0000313" key="3">
    <source>
        <dbReference type="Proteomes" id="UP000215563"/>
    </source>
</evidence>
<keyword evidence="3" id="KW-1185">Reference proteome</keyword>
<accession>A0A229RLK7</accession>
<evidence type="ECO:0000256" key="1">
    <source>
        <dbReference type="SAM" id="MobiDB-lite"/>
    </source>
</evidence>
<gene>
    <name evidence="2" type="ORF">CFP75_23905</name>
</gene>
<dbReference type="Proteomes" id="UP000215563">
    <property type="component" value="Unassembled WGS sequence"/>
</dbReference>
<dbReference type="AlphaFoldDB" id="A0A229RLK7"/>
<comment type="caution">
    <text evidence="2">The sequence shown here is derived from an EMBL/GenBank/DDBJ whole genome shotgun (WGS) entry which is preliminary data.</text>
</comment>
<evidence type="ECO:0000313" key="2">
    <source>
        <dbReference type="EMBL" id="OXM47546.1"/>
    </source>
</evidence>
<feature type="region of interest" description="Disordered" evidence="1">
    <location>
        <begin position="87"/>
        <end position="109"/>
    </location>
</feature>
<reference evidence="2 3" key="1">
    <citation type="submission" date="2017-07" db="EMBL/GenBank/DDBJ databases">
        <title>Amycolatopsis alba DSM 44262 Genome sequencing and assembly.</title>
        <authorList>
            <person name="Kaur N."/>
            <person name="Mayilraj S."/>
        </authorList>
    </citation>
    <scope>NUCLEOTIDE SEQUENCE [LARGE SCALE GENOMIC DNA]</scope>
    <source>
        <strain evidence="2 3">DSM 44262</strain>
    </source>
</reference>
<name>A0A229RLK7_AMYAL</name>
<sequence length="109" mass="11841">MALVKKGSRSITVDGAAYRWRVRGRPTYDQGLGWSPLAYAVELADAPGTTLVVITDQPHPSNWRGIQARPVLPAHVAEAIRAARLKGWTPEQPGSPLLLDQSQEFTPAS</sequence>
<dbReference type="EMBL" id="NMQU01000074">
    <property type="protein sequence ID" value="OXM47546.1"/>
    <property type="molecule type" value="Genomic_DNA"/>
</dbReference>
<organism evidence="2 3">
    <name type="scientific">Amycolatopsis alba DSM 44262</name>
    <dbReference type="NCBI Taxonomy" id="1125972"/>
    <lineage>
        <taxon>Bacteria</taxon>
        <taxon>Bacillati</taxon>
        <taxon>Actinomycetota</taxon>
        <taxon>Actinomycetes</taxon>
        <taxon>Pseudonocardiales</taxon>
        <taxon>Pseudonocardiaceae</taxon>
        <taxon>Amycolatopsis</taxon>
    </lineage>
</organism>
<dbReference type="OrthoDB" id="196248at2"/>
<protein>
    <submittedName>
        <fullName evidence="2">Uncharacterized protein</fullName>
    </submittedName>
</protein>
<proteinExistence type="predicted"/>
<feature type="compositionally biased region" description="Polar residues" evidence="1">
    <location>
        <begin position="100"/>
        <end position="109"/>
    </location>
</feature>